<sequence length="99" mass="10978">MDLEVTEAKLAEVVQERDTLLTTVKGLKDKVRALEDKLKETEGKGVEDVITEEEKAVDRAGIYVGLSQAMLVSKIFELNDTMLEPQAPNFTTPSLRSVL</sequence>
<evidence type="ECO:0000313" key="3">
    <source>
        <dbReference type="Proteomes" id="UP000265520"/>
    </source>
</evidence>
<proteinExistence type="predicted"/>
<protein>
    <submittedName>
        <fullName evidence="2">Uncharacterized protein</fullName>
    </submittedName>
</protein>
<dbReference type="Proteomes" id="UP000265520">
    <property type="component" value="Unassembled WGS sequence"/>
</dbReference>
<keyword evidence="3" id="KW-1185">Reference proteome</keyword>
<reference evidence="2 3" key="1">
    <citation type="journal article" date="2018" name="Front. Plant Sci.">
        <title>Red Clover (Trifolium pratense) and Zigzag Clover (T. medium) - A Picture of Genomic Similarities and Differences.</title>
        <authorList>
            <person name="Dluhosova J."/>
            <person name="Istvanek J."/>
            <person name="Nedelnik J."/>
            <person name="Repkova J."/>
        </authorList>
    </citation>
    <scope>NUCLEOTIDE SEQUENCE [LARGE SCALE GENOMIC DNA]</scope>
    <source>
        <strain evidence="3">cv. 10/8</strain>
        <tissue evidence="2">Leaf</tissue>
    </source>
</reference>
<accession>A0A392P1B1</accession>
<evidence type="ECO:0000313" key="2">
    <source>
        <dbReference type="EMBL" id="MCI05777.1"/>
    </source>
</evidence>
<organism evidence="2 3">
    <name type="scientific">Trifolium medium</name>
    <dbReference type="NCBI Taxonomy" id="97028"/>
    <lineage>
        <taxon>Eukaryota</taxon>
        <taxon>Viridiplantae</taxon>
        <taxon>Streptophyta</taxon>
        <taxon>Embryophyta</taxon>
        <taxon>Tracheophyta</taxon>
        <taxon>Spermatophyta</taxon>
        <taxon>Magnoliopsida</taxon>
        <taxon>eudicotyledons</taxon>
        <taxon>Gunneridae</taxon>
        <taxon>Pentapetalae</taxon>
        <taxon>rosids</taxon>
        <taxon>fabids</taxon>
        <taxon>Fabales</taxon>
        <taxon>Fabaceae</taxon>
        <taxon>Papilionoideae</taxon>
        <taxon>50 kb inversion clade</taxon>
        <taxon>NPAAA clade</taxon>
        <taxon>Hologalegina</taxon>
        <taxon>IRL clade</taxon>
        <taxon>Trifolieae</taxon>
        <taxon>Trifolium</taxon>
    </lineage>
</organism>
<evidence type="ECO:0000256" key="1">
    <source>
        <dbReference type="SAM" id="Coils"/>
    </source>
</evidence>
<keyword evidence="1" id="KW-0175">Coiled coil</keyword>
<dbReference type="EMBL" id="LXQA010059711">
    <property type="protein sequence ID" value="MCI05777.1"/>
    <property type="molecule type" value="Genomic_DNA"/>
</dbReference>
<dbReference type="AlphaFoldDB" id="A0A392P1B1"/>
<name>A0A392P1B1_9FABA</name>
<feature type="coiled-coil region" evidence="1">
    <location>
        <begin position="17"/>
        <end position="44"/>
    </location>
</feature>
<comment type="caution">
    <text evidence="2">The sequence shown here is derived from an EMBL/GenBank/DDBJ whole genome shotgun (WGS) entry which is preliminary data.</text>
</comment>